<feature type="region of interest" description="Disordered" evidence="1">
    <location>
        <begin position="1"/>
        <end position="46"/>
    </location>
</feature>
<sequence length="121" mass="13071">MSAEQNSGCETSGKGGTSADRIPDVRHPEKVGLRSDRIPDVRHPEKVGCRRTEFRINGDAPFVIVINTLMGSGQFLLINRLCVEDDVRTHTKTQTSAMASTGFTRKPAGLALGPGEYTTLA</sequence>
<proteinExistence type="predicted"/>
<evidence type="ECO:0000256" key="1">
    <source>
        <dbReference type="SAM" id="MobiDB-lite"/>
    </source>
</evidence>
<keyword evidence="3" id="KW-1185">Reference proteome</keyword>
<accession>A0ABY9BDM4</accession>
<organism evidence="2 3">
    <name type="scientific">Vitis vinifera</name>
    <name type="common">Grape</name>
    <dbReference type="NCBI Taxonomy" id="29760"/>
    <lineage>
        <taxon>Eukaryota</taxon>
        <taxon>Viridiplantae</taxon>
        <taxon>Streptophyta</taxon>
        <taxon>Embryophyta</taxon>
        <taxon>Tracheophyta</taxon>
        <taxon>Spermatophyta</taxon>
        <taxon>Magnoliopsida</taxon>
        <taxon>eudicotyledons</taxon>
        <taxon>Gunneridae</taxon>
        <taxon>Pentapetalae</taxon>
        <taxon>rosids</taxon>
        <taxon>Vitales</taxon>
        <taxon>Vitaceae</taxon>
        <taxon>Viteae</taxon>
        <taxon>Vitis</taxon>
    </lineage>
</organism>
<reference evidence="2 3" key="1">
    <citation type="journal article" date="2023" name="Hortic Res">
        <title>The complete reference genome for grapevine (Vitis vinifera L.) genetics and breeding.</title>
        <authorList>
            <person name="Shi X."/>
            <person name="Cao S."/>
            <person name="Wang X."/>
            <person name="Huang S."/>
            <person name="Wang Y."/>
            <person name="Liu Z."/>
            <person name="Liu W."/>
            <person name="Leng X."/>
            <person name="Peng Y."/>
            <person name="Wang N."/>
            <person name="Wang Y."/>
            <person name="Ma Z."/>
            <person name="Xu X."/>
            <person name="Zhang F."/>
            <person name="Xue H."/>
            <person name="Zhong H."/>
            <person name="Wang Y."/>
            <person name="Zhang K."/>
            <person name="Velt A."/>
            <person name="Avia K."/>
            <person name="Holtgrawe D."/>
            <person name="Grimplet J."/>
            <person name="Matus J.T."/>
            <person name="Ware D."/>
            <person name="Wu X."/>
            <person name="Wang H."/>
            <person name="Liu C."/>
            <person name="Fang Y."/>
            <person name="Rustenholz C."/>
            <person name="Cheng Z."/>
            <person name="Xiao H."/>
            <person name="Zhou Y."/>
        </authorList>
    </citation>
    <scope>NUCLEOTIDE SEQUENCE [LARGE SCALE GENOMIC DNA]</scope>
    <source>
        <strain evidence="3">cv. Pinot noir / PN40024</strain>
        <tissue evidence="2">Leaf</tissue>
    </source>
</reference>
<dbReference type="EMBL" id="CP126648">
    <property type="protein sequence ID" value="WJZ80886.1"/>
    <property type="molecule type" value="Genomic_DNA"/>
</dbReference>
<feature type="compositionally biased region" description="Basic and acidic residues" evidence="1">
    <location>
        <begin position="21"/>
        <end position="46"/>
    </location>
</feature>
<protein>
    <submittedName>
        <fullName evidence="2">Uncharacterized protein</fullName>
    </submittedName>
</protein>
<gene>
    <name evidence="2" type="ORF">VitviT2T_000757</name>
</gene>
<evidence type="ECO:0000313" key="3">
    <source>
        <dbReference type="Proteomes" id="UP001227230"/>
    </source>
</evidence>
<evidence type="ECO:0000313" key="2">
    <source>
        <dbReference type="EMBL" id="WJZ80886.1"/>
    </source>
</evidence>
<feature type="compositionally biased region" description="Polar residues" evidence="1">
    <location>
        <begin position="1"/>
        <end position="10"/>
    </location>
</feature>
<name>A0ABY9BDM4_VITVI</name>
<dbReference type="Proteomes" id="UP001227230">
    <property type="component" value="Chromosome 1"/>
</dbReference>